<reference evidence="2" key="1">
    <citation type="submission" date="2018-01" db="EMBL/GenBank/DDBJ databases">
        <title>An insight into the sialome of Amazonian anophelines.</title>
        <authorList>
            <person name="Ribeiro J.M."/>
            <person name="Scarpassa V."/>
            <person name="Calvo E."/>
        </authorList>
    </citation>
    <scope>NUCLEOTIDE SEQUENCE</scope>
    <source>
        <tissue evidence="2">Salivary glands</tissue>
    </source>
</reference>
<evidence type="ECO:0000256" key="1">
    <source>
        <dbReference type="SAM" id="SignalP"/>
    </source>
</evidence>
<proteinExistence type="predicted"/>
<keyword evidence="1" id="KW-0732">Signal</keyword>
<organism evidence="2">
    <name type="scientific">Anopheles braziliensis</name>
    <dbReference type="NCBI Taxonomy" id="58242"/>
    <lineage>
        <taxon>Eukaryota</taxon>
        <taxon>Metazoa</taxon>
        <taxon>Ecdysozoa</taxon>
        <taxon>Arthropoda</taxon>
        <taxon>Hexapoda</taxon>
        <taxon>Insecta</taxon>
        <taxon>Pterygota</taxon>
        <taxon>Neoptera</taxon>
        <taxon>Endopterygota</taxon>
        <taxon>Diptera</taxon>
        <taxon>Nematocera</taxon>
        <taxon>Culicoidea</taxon>
        <taxon>Culicidae</taxon>
        <taxon>Anophelinae</taxon>
        <taxon>Anopheles</taxon>
    </lineage>
</organism>
<accession>A0A2M3ZS69</accession>
<feature type="signal peptide" evidence="1">
    <location>
        <begin position="1"/>
        <end position="32"/>
    </location>
</feature>
<dbReference type="EMBL" id="GGFM01010655">
    <property type="protein sequence ID" value="MBW31406.1"/>
    <property type="molecule type" value="Transcribed_RNA"/>
</dbReference>
<name>A0A2M3ZS69_9DIPT</name>
<sequence length="129" mass="14324">MYRPASTRLRRSPPRLRMMALWLCSVPKLSSSDAVCVVILPETPDILYSRSPSSCTELYRIRQLSSNSPFSSSGSNSAIADSAYRFTIRWPAFRAVSRTYSFSSASAFRIGLMICPMYGVKSFGNADGM</sequence>
<feature type="chain" id="PRO_5014928083" evidence="1">
    <location>
        <begin position="33"/>
        <end position="129"/>
    </location>
</feature>
<evidence type="ECO:0000313" key="2">
    <source>
        <dbReference type="EMBL" id="MBW31406.1"/>
    </source>
</evidence>
<dbReference type="AlphaFoldDB" id="A0A2M3ZS69"/>
<protein>
    <submittedName>
        <fullName evidence="2">Putative secreted peptide</fullName>
    </submittedName>
</protein>